<organism evidence="2 3">
    <name type="scientific">Kribbella yunnanensis</name>
    <dbReference type="NCBI Taxonomy" id="190194"/>
    <lineage>
        <taxon>Bacteria</taxon>
        <taxon>Bacillati</taxon>
        <taxon>Actinomycetota</taxon>
        <taxon>Actinomycetes</taxon>
        <taxon>Propionibacteriales</taxon>
        <taxon>Kribbellaceae</taxon>
        <taxon>Kribbella</taxon>
    </lineage>
</organism>
<dbReference type="InterPro" id="IPR005158">
    <property type="entry name" value="BTAD"/>
</dbReference>
<dbReference type="InterPro" id="IPR011990">
    <property type="entry name" value="TPR-like_helical_dom_sf"/>
</dbReference>
<dbReference type="SUPFAM" id="SSF48452">
    <property type="entry name" value="TPR-like"/>
    <property type="match status" value="4"/>
</dbReference>
<feature type="domain" description="Cyclic nucleotide-binding" evidence="1">
    <location>
        <begin position="662"/>
        <end position="734"/>
    </location>
</feature>
<dbReference type="SMART" id="SM00028">
    <property type="entry name" value="TPR"/>
    <property type="match status" value="4"/>
</dbReference>
<dbReference type="InterPro" id="IPR000595">
    <property type="entry name" value="cNMP-bd_dom"/>
</dbReference>
<dbReference type="Gene3D" id="1.25.40.10">
    <property type="entry name" value="Tetratricopeptide repeat domain"/>
    <property type="match status" value="3"/>
</dbReference>
<proteinExistence type="predicted"/>
<dbReference type="PANTHER" id="PTHR35807">
    <property type="entry name" value="TRANSCRIPTIONAL REGULATOR REDD-RELATED"/>
    <property type="match status" value="1"/>
</dbReference>
<dbReference type="Pfam" id="PF03704">
    <property type="entry name" value="BTAD"/>
    <property type="match status" value="1"/>
</dbReference>
<keyword evidence="3" id="KW-1185">Reference proteome</keyword>
<dbReference type="InterPro" id="IPR036388">
    <property type="entry name" value="WH-like_DNA-bd_sf"/>
</dbReference>
<dbReference type="SUPFAM" id="SSF46894">
    <property type="entry name" value="C-terminal effector domain of the bipartite response regulators"/>
    <property type="match status" value="1"/>
</dbReference>
<protein>
    <submittedName>
        <fullName evidence="2">BTAD domain-containing putative transcriptional regulator</fullName>
    </submittedName>
</protein>
<reference evidence="2 3" key="1">
    <citation type="journal article" date="2019" name="Int. J. Syst. Evol. Microbiol.">
        <title>The Global Catalogue of Microorganisms (GCM) 10K type strain sequencing project: providing services to taxonomists for standard genome sequencing and annotation.</title>
        <authorList>
            <consortium name="The Broad Institute Genomics Platform"/>
            <consortium name="The Broad Institute Genome Sequencing Center for Infectious Disease"/>
            <person name="Wu L."/>
            <person name="Ma J."/>
        </authorList>
    </citation>
    <scope>NUCLEOTIDE SEQUENCE [LARGE SCALE GENOMIC DNA]</scope>
    <source>
        <strain evidence="2 3">JCM 14307</strain>
    </source>
</reference>
<dbReference type="Gene3D" id="1.10.10.10">
    <property type="entry name" value="Winged helix-like DNA-binding domain superfamily/Winged helix DNA-binding domain"/>
    <property type="match status" value="1"/>
</dbReference>
<dbReference type="SMART" id="SM01043">
    <property type="entry name" value="BTAD"/>
    <property type="match status" value="1"/>
</dbReference>
<name>A0ABN2IUW6_9ACTN</name>
<dbReference type="InterPro" id="IPR051677">
    <property type="entry name" value="AfsR-DnrI-RedD_regulator"/>
</dbReference>
<dbReference type="Proteomes" id="UP001500280">
    <property type="component" value="Unassembled WGS sequence"/>
</dbReference>
<comment type="caution">
    <text evidence="2">The sequence shown here is derived from an EMBL/GenBank/DDBJ whole genome shotgun (WGS) entry which is preliminary data.</text>
</comment>
<accession>A0ABN2IUW6</accession>
<evidence type="ECO:0000313" key="3">
    <source>
        <dbReference type="Proteomes" id="UP001500280"/>
    </source>
</evidence>
<dbReference type="InterPro" id="IPR019734">
    <property type="entry name" value="TPR_rpt"/>
</dbReference>
<gene>
    <name evidence="2" type="ORF">GCM10009745_70600</name>
</gene>
<dbReference type="InterPro" id="IPR016032">
    <property type="entry name" value="Sig_transdc_resp-reg_C-effctor"/>
</dbReference>
<dbReference type="EMBL" id="BAAANF010000023">
    <property type="protein sequence ID" value="GAA1712308.1"/>
    <property type="molecule type" value="Genomic_DNA"/>
</dbReference>
<evidence type="ECO:0000313" key="2">
    <source>
        <dbReference type="EMBL" id="GAA1712308.1"/>
    </source>
</evidence>
<dbReference type="RefSeq" id="WP_344162173.1">
    <property type="nucleotide sequence ID" value="NZ_BAAANF010000023.1"/>
</dbReference>
<dbReference type="Pfam" id="PF13424">
    <property type="entry name" value="TPR_12"/>
    <property type="match status" value="1"/>
</dbReference>
<dbReference type="PROSITE" id="PS50042">
    <property type="entry name" value="CNMP_BINDING_3"/>
    <property type="match status" value="1"/>
</dbReference>
<sequence length="1087" mass="117749">MSDETTVAMLSRPRLTKALTHVLTRRMTCVVAGAGFGKTTALRSWSADARCAWHSLTAADRNVGVLARGILDELTECIPGLSAWLAGTIGEAGLPDNDDDGRAGAIAALVCDALHTRLRDDVVIVLDDTQLLAPGSGSARFVEFLCRQAPDRLHVVLSGREEPPFHLERLRAHGDVLDLSANDLAFTVDETAELLASVVRREPGELAPTLWDATRGWPVAVRLAADMMAEASPADQERIVEGVRLAEGPLFDYLARDVFDREPFVVRELVRTAAACGQISAQLCEALGQPETAGHINSLLRRGLLVEHRAAGRRAGSAFARYSLVPLAREFALRHFPLDQWELRELSERAAAWFVEQNDLEVALNLLLDADLPNRVVDLLADHGSELLGRGAVAAVIRAADSVPADALRPAHWRLLGEALQVRGDWERALSCFRRVETSLGELDTGLAWRMGVIHYLRGDLDDALEVYRRGLVTTSGDSSSSAEDARLLAWMATAYWAKGDASTCRELTDRAMRVATNAADDRALAAVHTTIAMLAVLEGDRAANDQHYATALEHAERAGDVLQIIRIRVNHASHCQDEGNYEDALAELEAAIPLADLAGFATFQALGRNNRGDAYRCLGRFEEAIVDFEAAKLYFQRTGSRDVCYPICGLGDVYLARGDLALARSAYEQAVTLAEDGPELQNLVPALSGLARVLASDDPAAAGKAAERALSFGPVFGHVGALLAAARVALLSAELTRADDLATQAASEARRQRDRASLAEALEIQAHCADSPYLLEQAAGSWRDLRDPIGTLRVSLLLAGQLGGTSGRELAEDVARQAAQLGAHGYSRAAADLLASFECKPQPKLAIRVLGTFTVLRNGVSVTAATWQSKKARDLLKILVSRRGRPVARLALMAALWPDQPPERLSNRLSVALSTVRGVLDPDKELGPAPLIDADLENVRLDISQLTIDVESFLADASTGLAHWRAGRTSEAGRLLAAAETTYTGDFLDENPYDDWATALREEAKAAYLEVLRALADEAAAAGDNGTVARYQLRILEHDPYDERAHLDLVHVLERTGSHGEARRRYQAYLERMAEIDAEAAPFPKP</sequence>
<evidence type="ECO:0000259" key="1">
    <source>
        <dbReference type="PROSITE" id="PS50042"/>
    </source>
</evidence>